<evidence type="ECO:0000313" key="1">
    <source>
        <dbReference type="EMBL" id="KHQ52086.1"/>
    </source>
</evidence>
<dbReference type="AlphaFoldDB" id="A0A0B3S5Y4"/>
<evidence type="ECO:0000313" key="2">
    <source>
        <dbReference type="Proteomes" id="UP000030960"/>
    </source>
</evidence>
<keyword evidence="2" id="KW-1185">Reference proteome</keyword>
<comment type="caution">
    <text evidence="1">The sequence shown here is derived from an EMBL/GenBank/DDBJ whole genome shotgun (WGS) entry which is preliminary data.</text>
</comment>
<sequence length="85" mass="8299">MSLSRLTCTVAAVILAATAVQADDPFPVVQGAHKGKGLGFGGFVSGAAPGKGVPSGNQVPEPPRSTVASGVLSQIFSTSSTSGTN</sequence>
<dbReference type="Proteomes" id="UP000030960">
    <property type="component" value="Unassembled WGS sequence"/>
</dbReference>
<reference evidence="1 2" key="1">
    <citation type="submission" date="2014-10" db="EMBL/GenBank/DDBJ databases">
        <title>Genome sequence of Ponticoccus sp. strain UMTAT08 isolated from clonal culture of toxic dinoflagellate Alexandrium tamiyavanichii.</title>
        <authorList>
            <person name="Gan H.Y."/>
            <person name="Muhd D.-D."/>
            <person name="Mohd Noor M.E."/>
            <person name="Yeong Y.S."/>
            <person name="Usup G."/>
        </authorList>
    </citation>
    <scope>NUCLEOTIDE SEQUENCE [LARGE SCALE GENOMIC DNA]</scope>
    <source>
        <strain evidence="1 2">UMTAT08</strain>
    </source>
</reference>
<dbReference type="EMBL" id="JSUQ01000012">
    <property type="protein sequence ID" value="KHQ52086.1"/>
    <property type="molecule type" value="Genomic_DNA"/>
</dbReference>
<dbReference type="RefSeq" id="WP_043143243.1">
    <property type="nucleotide sequence ID" value="NZ_AP022337.1"/>
</dbReference>
<accession>A0A0B3S5Y4</accession>
<name>A0A0B3S5Y4_9RHOB</name>
<organism evidence="1 2">
    <name type="scientific">Mameliella alba</name>
    <dbReference type="NCBI Taxonomy" id="561184"/>
    <lineage>
        <taxon>Bacteria</taxon>
        <taxon>Pseudomonadati</taxon>
        <taxon>Pseudomonadota</taxon>
        <taxon>Alphaproteobacteria</taxon>
        <taxon>Rhodobacterales</taxon>
        <taxon>Roseobacteraceae</taxon>
        <taxon>Mameliella</taxon>
    </lineage>
</organism>
<accession>A0A225QRI0</accession>
<gene>
    <name evidence="1" type="ORF">OA50_03101</name>
</gene>
<protein>
    <submittedName>
        <fullName evidence="1">Uncharacterized protein</fullName>
    </submittedName>
</protein>
<proteinExistence type="predicted"/>